<accession>A0A1H5Q5N4</accession>
<comment type="similarity">
    <text evidence="1 2">Belongs to the anti-sigma-factor antagonist family.</text>
</comment>
<dbReference type="Pfam" id="PF01740">
    <property type="entry name" value="STAS"/>
    <property type="match status" value="1"/>
</dbReference>
<dbReference type="NCBIfam" id="TIGR00377">
    <property type="entry name" value="ant_ant_sig"/>
    <property type="match status" value="1"/>
</dbReference>
<dbReference type="RefSeq" id="WP_086684115.1">
    <property type="nucleotide sequence ID" value="NZ_FNUJ01000001.1"/>
</dbReference>
<protein>
    <recommendedName>
        <fullName evidence="2">Anti-sigma factor antagonist</fullName>
    </recommendedName>
</protein>
<dbReference type="EMBL" id="FNUJ01000001">
    <property type="protein sequence ID" value="SEF21422.1"/>
    <property type="molecule type" value="Genomic_DNA"/>
</dbReference>
<name>A0A1H5Q5N4_9PSEU</name>
<feature type="domain" description="STAS" evidence="3">
    <location>
        <begin position="8"/>
        <end position="117"/>
    </location>
</feature>
<dbReference type="SUPFAM" id="SSF52091">
    <property type="entry name" value="SpoIIaa-like"/>
    <property type="match status" value="1"/>
</dbReference>
<proteinExistence type="inferred from homology"/>
<evidence type="ECO:0000256" key="2">
    <source>
        <dbReference type="RuleBase" id="RU003749"/>
    </source>
</evidence>
<dbReference type="GO" id="GO:0043856">
    <property type="term" value="F:anti-sigma factor antagonist activity"/>
    <property type="evidence" value="ECO:0007669"/>
    <property type="project" value="InterPro"/>
</dbReference>
<dbReference type="CDD" id="cd07043">
    <property type="entry name" value="STAS_anti-anti-sigma_factors"/>
    <property type="match status" value="1"/>
</dbReference>
<dbReference type="AlphaFoldDB" id="A0A1H5Q5N4"/>
<keyword evidence="5" id="KW-1185">Reference proteome</keyword>
<reference evidence="5" key="1">
    <citation type="submission" date="2016-10" db="EMBL/GenBank/DDBJ databases">
        <authorList>
            <person name="Varghese N."/>
            <person name="Submissions S."/>
        </authorList>
    </citation>
    <scope>NUCLEOTIDE SEQUENCE [LARGE SCALE GENOMIC DNA]</scope>
    <source>
        <strain evidence="5">DSM 44654</strain>
    </source>
</reference>
<evidence type="ECO:0000256" key="1">
    <source>
        <dbReference type="ARBA" id="ARBA00009013"/>
    </source>
</evidence>
<dbReference type="STRING" id="218821.SAMN05421837_101854"/>
<organism evidence="4 5">
    <name type="scientific">Amycolatopsis pretoriensis</name>
    <dbReference type="NCBI Taxonomy" id="218821"/>
    <lineage>
        <taxon>Bacteria</taxon>
        <taxon>Bacillati</taxon>
        <taxon>Actinomycetota</taxon>
        <taxon>Actinomycetes</taxon>
        <taxon>Pseudonocardiales</taxon>
        <taxon>Pseudonocardiaceae</taxon>
        <taxon>Amycolatopsis</taxon>
    </lineage>
</organism>
<dbReference type="OrthoDB" id="3297400at2"/>
<dbReference type="InterPro" id="IPR036513">
    <property type="entry name" value="STAS_dom_sf"/>
</dbReference>
<sequence length="126" mass="13145">MTENRTSPRFATTTDAGVVTVHCAGDLDLATTSKLRDVLLSPFAGGAEGVVADLTETTFCDSTVFSVLVEAYREALARKIPYAIAAARIAVARPLAILGLDRVLPLHLELAEAHAALAGTPAARVS</sequence>
<dbReference type="PANTHER" id="PTHR33495">
    <property type="entry name" value="ANTI-SIGMA FACTOR ANTAGONIST TM_1081-RELATED-RELATED"/>
    <property type="match status" value="1"/>
</dbReference>
<evidence type="ECO:0000313" key="5">
    <source>
        <dbReference type="Proteomes" id="UP000198878"/>
    </source>
</evidence>
<dbReference type="Proteomes" id="UP000198878">
    <property type="component" value="Unassembled WGS sequence"/>
</dbReference>
<evidence type="ECO:0000313" key="4">
    <source>
        <dbReference type="EMBL" id="SEF21422.1"/>
    </source>
</evidence>
<evidence type="ECO:0000259" key="3">
    <source>
        <dbReference type="PROSITE" id="PS50801"/>
    </source>
</evidence>
<dbReference type="InterPro" id="IPR003658">
    <property type="entry name" value="Anti-sigma_ant"/>
</dbReference>
<dbReference type="PROSITE" id="PS50801">
    <property type="entry name" value="STAS"/>
    <property type="match status" value="1"/>
</dbReference>
<dbReference type="Gene3D" id="3.30.750.24">
    <property type="entry name" value="STAS domain"/>
    <property type="match status" value="1"/>
</dbReference>
<dbReference type="PANTHER" id="PTHR33495:SF2">
    <property type="entry name" value="ANTI-SIGMA FACTOR ANTAGONIST TM_1081-RELATED"/>
    <property type="match status" value="1"/>
</dbReference>
<gene>
    <name evidence="4" type="ORF">SAMN05421837_101854</name>
</gene>
<dbReference type="InterPro" id="IPR002645">
    <property type="entry name" value="STAS_dom"/>
</dbReference>